<sequence length="302" mass="34398">MNTNQVVVSDSANSKPKVSIGMPVYNGAEFIRSALDSLLAQTFTDFELIISDNASTDETEAICREYAAKDKRIRYIRQRENLGATANFKYVLDEAVGEYFMWAAHDDTWNSRFLLVAVETLDRDSSIEYVMPTFAVKSIKLRIGKSFPEYLFAFIENRSPKYRLLNYMALHHCSHKCNIVYSIFRKTFLLYVWARISISNDGLMGAVIVHAGRGALARGEMFNKRYVYLWPGSLDFLYRLLIRPTPAFQLALASSLTDALRLFPEYGQALKALFSIYKPYSYGKNFAICDPQILEDLVPGVS</sequence>
<feature type="domain" description="Glycosyltransferase 2-like" evidence="1">
    <location>
        <begin position="19"/>
        <end position="130"/>
    </location>
</feature>
<accession>E4TIL6</accession>
<dbReference type="eggNOG" id="COG1216">
    <property type="taxonomic scope" value="Bacteria"/>
</dbReference>
<proteinExistence type="predicted"/>
<dbReference type="CAZy" id="GT2">
    <property type="family name" value="Glycosyltransferase Family 2"/>
</dbReference>
<dbReference type="InterPro" id="IPR050834">
    <property type="entry name" value="Glycosyltransf_2"/>
</dbReference>
<dbReference type="AlphaFoldDB" id="E4TIL6"/>
<dbReference type="PANTHER" id="PTHR43685">
    <property type="entry name" value="GLYCOSYLTRANSFERASE"/>
    <property type="match status" value="1"/>
</dbReference>
<dbReference type="Pfam" id="PF00535">
    <property type="entry name" value="Glycos_transf_2"/>
    <property type="match status" value="1"/>
</dbReference>
<organism evidence="2 3">
    <name type="scientific">Calditerrivibrio nitroreducens (strain DSM 19672 / NBRC 101217 / Yu37-1)</name>
    <dbReference type="NCBI Taxonomy" id="768670"/>
    <lineage>
        <taxon>Bacteria</taxon>
        <taxon>Pseudomonadati</taxon>
        <taxon>Deferribacterota</taxon>
        <taxon>Deferribacteres</taxon>
        <taxon>Deferribacterales</taxon>
        <taxon>Calditerrivibrionaceae</taxon>
    </lineage>
</organism>
<gene>
    <name evidence="2" type="ordered locus">Calni_1155</name>
</gene>
<dbReference type="InterPro" id="IPR029044">
    <property type="entry name" value="Nucleotide-diphossugar_trans"/>
</dbReference>
<dbReference type="EMBL" id="CP002347">
    <property type="protein sequence ID" value="ADR19064.1"/>
    <property type="molecule type" value="Genomic_DNA"/>
</dbReference>
<evidence type="ECO:0000259" key="1">
    <source>
        <dbReference type="Pfam" id="PF00535"/>
    </source>
</evidence>
<protein>
    <submittedName>
        <fullName evidence="2">Glycosyl transferase family 2</fullName>
    </submittedName>
</protein>
<dbReference type="KEGG" id="cni:Calni_1155"/>
<dbReference type="Gene3D" id="3.90.550.10">
    <property type="entry name" value="Spore Coat Polysaccharide Biosynthesis Protein SpsA, Chain A"/>
    <property type="match status" value="1"/>
</dbReference>
<reference key="1">
    <citation type="submission" date="2010-11" db="EMBL/GenBank/DDBJ databases">
        <title>The complete genome of chromosome of Calditerrivibrio nitroreducens DSM 19672.</title>
        <authorList>
            <consortium name="US DOE Joint Genome Institute (JGI-PGF)"/>
            <person name="Lucas S."/>
            <person name="Copeland A."/>
            <person name="Lapidus A."/>
            <person name="Bruce D."/>
            <person name="Goodwin L."/>
            <person name="Pitluck S."/>
            <person name="Kyrpides N."/>
            <person name="Mavromatis K."/>
            <person name="Ivanova N."/>
            <person name="Mikhailova N."/>
            <person name="Zeytun A."/>
            <person name="Brettin T."/>
            <person name="Detter J.C."/>
            <person name="Tapia R."/>
            <person name="Han C."/>
            <person name="Land M."/>
            <person name="Hauser L."/>
            <person name="Markowitz V."/>
            <person name="Cheng J.-F."/>
            <person name="Hugenholtz P."/>
            <person name="Woyke T."/>
            <person name="Wu D."/>
            <person name="Spring S."/>
            <person name="Schroeder M."/>
            <person name="Brambilla E."/>
            <person name="Klenk H.-P."/>
            <person name="Eisen J.A."/>
        </authorList>
    </citation>
    <scope>NUCLEOTIDE SEQUENCE [LARGE SCALE GENOMIC DNA]</scope>
    <source>
        <strain>DSM 19672</strain>
    </source>
</reference>
<name>E4TIL6_CALNY</name>
<dbReference type="PANTHER" id="PTHR43685:SF2">
    <property type="entry name" value="GLYCOSYLTRANSFERASE 2-LIKE DOMAIN-CONTAINING PROTEIN"/>
    <property type="match status" value="1"/>
</dbReference>
<evidence type="ECO:0000313" key="2">
    <source>
        <dbReference type="EMBL" id="ADR19064.1"/>
    </source>
</evidence>
<dbReference type="SUPFAM" id="SSF53448">
    <property type="entry name" value="Nucleotide-diphospho-sugar transferases"/>
    <property type="match status" value="1"/>
</dbReference>
<reference evidence="2 3" key="2">
    <citation type="journal article" date="2011" name="Stand. Genomic Sci.">
        <title>Complete genome sequence of Calditerrivibrio nitroreducens type strain (Yu37-1).</title>
        <authorList>
            <person name="Pitluck S."/>
            <person name="Sikorski J."/>
            <person name="Zeytun A."/>
            <person name="Lapidus A."/>
            <person name="Nolan M."/>
            <person name="Lucas S."/>
            <person name="Hammon N."/>
            <person name="Deshpande S."/>
            <person name="Cheng J.F."/>
            <person name="Tapia R."/>
            <person name="Han C."/>
            <person name="Goodwin L."/>
            <person name="Liolios K."/>
            <person name="Pagani I."/>
            <person name="Ivanova N."/>
            <person name="Mavromatis K."/>
            <person name="Pati A."/>
            <person name="Chen A."/>
            <person name="Palaniappan K."/>
            <person name="Hauser L."/>
            <person name="Chang Y.J."/>
            <person name="Jeffries C.D."/>
            <person name="Detter J.C."/>
            <person name="Brambilla E."/>
            <person name="Djao O.D."/>
            <person name="Rohde M."/>
            <person name="Spring S."/>
            <person name="Goker M."/>
            <person name="Woyke T."/>
            <person name="Bristow J."/>
            <person name="Eisen J.A."/>
            <person name="Markowitz V."/>
            <person name="Hugenholtz P."/>
            <person name="Kyrpides N.C."/>
            <person name="Klenk H.P."/>
            <person name="Land M."/>
        </authorList>
    </citation>
    <scope>NUCLEOTIDE SEQUENCE [LARGE SCALE GENOMIC DNA]</scope>
    <source>
        <strain evidence="3">DSM 19672 / NBRC 101217 / Yu37-1</strain>
    </source>
</reference>
<dbReference type="Proteomes" id="UP000007039">
    <property type="component" value="Chromosome"/>
</dbReference>
<keyword evidence="3" id="KW-1185">Reference proteome</keyword>
<dbReference type="GO" id="GO:0016740">
    <property type="term" value="F:transferase activity"/>
    <property type="evidence" value="ECO:0007669"/>
    <property type="project" value="UniProtKB-KW"/>
</dbReference>
<dbReference type="HOGENOM" id="CLU_025996_16_1_0"/>
<dbReference type="STRING" id="768670.Calni_1155"/>
<evidence type="ECO:0000313" key="3">
    <source>
        <dbReference type="Proteomes" id="UP000007039"/>
    </source>
</evidence>
<dbReference type="InterPro" id="IPR001173">
    <property type="entry name" value="Glyco_trans_2-like"/>
</dbReference>
<keyword evidence="2" id="KW-0808">Transferase</keyword>
<dbReference type="RefSeq" id="WP_013451276.1">
    <property type="nucleotide sequence ID" value="NC_014758.1"/>
</dbReference>